<feature type="non-terminal residue" evidence="1">
    <location>
        <position position="109"/>
    </location>
</feature>
<evidence type="ECO:0000313" key="1">
    <source>
        <dbReference type="EMBL" id="KAJ1674019.1"/>
    </source>
</evidence>
<sequence length="109" mass="12742">MTDYYAILGVSQSAKLDEIKEAYRRLVLKFHPDKQHALLSPPSQTPQSQDASTNTTDISQEFEAIQTAWITLRDSVLRREYDKKLRVERQRNRGVVQEEIDLDDMKFND</sequence>
<reference evidence="1" key="1">
    <citation type="submission" date="2022-06" db="EMBL/GenBank/DDBJ databases">
        <title>Phylogenomic reconstructions and comparative analyses of Kickxellomycotina fungi.</title>
        <authorList>
            <person name="Reynolds N.K."/>
            <person name="Stajich J.E."/>
            <person name="Barry K."/>
            <person name="Grigoriev I.V."/>
            <person name="Crous P."/>
            <person name="Smith M.E."/>
        </authorList>
    </citation>
    <scope>NUCLEOTIDE SEQUENCE</scope>
    <source>
        <strain evidence="1">RSA 2271</strain>
    </source>
</reference>
<name>A0ACC1HJC3_9FUNG</name>
<keyword evidence="2" id="KW-1185">Reference proteome</keyword>
<dbReference type="EMBL" id="JAMZIH010006347">
    <property type="protein sequence ID" value="KAJ1674019.1"/>
    <property type="molecule type" value="Genomic_DNA"/>
</dbReference>
<gene>
    <name evidence="1" type="primary">DNAJC24</name>
    <name evidence="1" type="ORF">EV182_004128</name>
</gene>
<proteinExistence type="predicted"/>
<organism evidence="1 2">
    <name type="scientific">Spiromyces aspiralis</name>
    <dbReference type="NCBI Taxonomy" id="68401"/>
    <lineage>
        <taxon>Eukaryota</taxon>
        <taxon>Fungi</taxon>
        <taxon>Fungi incertae sedis</taxon>
        <taxon>Zoopagomycota</taxon>
        <taxon>Kickxellomycotina</taxon>
        <taxon>Kickxellomycetes</taxon>
        <taxon>Kickxellales</taxon>
        <taxon>Kickxellaceae</taxon>
        <taxon>Spiromyces</taxon>
    </lineage>
</organism>
<comment type="caution">
    <text evidence="1">The sequence shown here is derived from an EMBL/GenBank/DDBJ whole genome shotgun (WGS) entry which is preliminary data.</text>
</comment>
<evidence type="ECO:0000313" key="2">
    <source>
        <dbReference type="Proteomes" id="UP001145114"/>
    </source>
</evidence>
<dbReference type="Proteomes" id="UP001145114">
    <property type="component" value="Unassembled WGS sequence"/>
</dbReference>
<accession>A0ACC1HJC3</accession>
<protein>
    <submittedName>
        <fullName evidence="1">DnaJ sub C member 24</fullName>
    </submittedName>
</protein>